<dbReference type="HOGENOM" id="CLU_729611_0_0_1"/>
<keyword evidence="3" id="KW-1185">Reference proteome</keyword>
<gene>
    <name evidence="2" type="ORF">CSUB01_09564</name>
</gene>
<feature type="region of interest" description="Disordered" evidence="1">
    <location>
        <begin position="18"/>
        <end position="49"/>
    </location>
</feature>
<evidence type="ECO:0000313" key="2">
    <source>
        <dbReference type="EMBL" id="KDN65017.1"/>
    </source>
</evidence>
<dbReference type="eggNOG" id="ENOG502RPV0">
    <property type="taxonomic scope" value="Eukaryota"/>
</dbReference>
<reference evidence="3" key="1">
    <citation type="journal article" date="2014" name="Genome Announc.">
        <title>Draft genome sequence of Colletotrichum sublineola, a destructive pathogen of cultivated sorghum.</title>
        <authorList>
            <person name="Baroncelli R."/>
            <person name="Sanz-Martin J.M."/>
            <person name="Rech G.E."/>
            <person name="Sukno S.A."/>
            <person name="Thon M.R."/>
        </authorList>
    </citation>
    <scope>NUCLEOTIDE SEQUENCE [LARGE SCALE GENOMIC DNA]</scope>
    <source>
        <strain evidence="3">TX430BB</strain>
    </source>
</reference>
<feature type="compositionally biased region" description="Polar residues" evidence="1">
    <location>
        <begin position="32"/>
        <end position="44"/>
    </location>
</feature>
<feature type="region of interest" description="Disordered" evidence="1">
    <location>
        <begin position="185"/>
        <end position="205"/>
    </location>
</feature>
<sequence length="379" mass="41362">MARKKRYDESRIFAAALGRSKPNPSVPGVIESPNQTAQSRTVDTQPPCHQEQTDVAACPMPMDIGMTMIEQIPIAPTPMDAVRNKDRRNSVSLLPLPTPSSPEVAPKRTKARRNTTIGHASGDNDAFAMLCGLRRSARPAAAAANASIQARAYANAVMPADVADSNVLPSIEDSSCGDEIVEVPDSEADDDGMRPSTAVSNASDAPLVALPPANTDNCKARALHARNAAHNDVELCKLMVQSLDNLAGDKVGYDEKLRIWNNTAIEACETMGFRRDLNEFLAKNAGFLGKYGRYNLIRDKEQMIWDQKMKQRLVPEKAVGCLSMTFDNMKLALDQNIALLDEVQLEHRAPDVETLAEIPTRQTMARMKLAEAEDRLVAA</sequence>
<accession>A0A066X7S3</accession>
<evidence type="ECO:0000256" key="1">
    <source>
        <dbReference type="SAM" id="MobiDB-lite"/>
    </source>
</evidence>
<evidence type="ECO:0000313" key="3">
    <source>
        <dbReference type="Proteomes" id="UP000027238"/>
    </source>
</evidence>
<comment type="caution">
    <text evidence="2">The sequence shown here is derived from an EMBL/GenBank/DDBJ whole genome shotgun (WGS) entry which is preliminary data.</text>
</comment>
<feature type="region of interest" description="Disordered" evidence="1">
    <location>
        <begin position="90"/>
        <end position="120"/>
    </location>
</feature>
<dbReference type="OrthoDB" id="4850933at2759"/>
<organism evidence="2 3">
    <name type="scientific">Colletotrichum sublineola</name>
    <name type="common">Sorghum anthracnose fungus</name>
    <dbReference type="NCBI Taxonomy" id="1173701"/>
    <lineage>
        <taxon>Eukaryota</taxon>
        <taxon>Fungi</taxon>
        <taxon>Dikarya</taxon>
        <taxon>Ascomycota</taxon>
        <taxon>Pezizomycotina</taxon>
        <taxon>Sordariomycetes</taxon>
        <taxon>Hypocreomycetidae</taxon>
        <taxon>Glomerellales</taxon>
        <taxon>Glomerellaceae</taxon>
        <taxon>Colletotrichum</taxon>
        <taxon>Colletotrichum graminicola species complex</taxon>
    </lineage>
</organism>
<dbReference type="EMBL" id="JMSE01001074">
    <property type="protein sequence ID" value="KDN65017.1"/>
    <property type="molecule type" value="Genomic_DNA"/>
</dbReference>
<dbReference type="AlphaFoldDB" id="A0A066X7S3"/>
<protein>
    <submittedName>
        <fullName evidence="2">Uncharacterized protein</fullName>
    </submittedName>
</protein>
<dbReference type="OMA" id="EIPTRQT"/>
<proteinExistence type="predicted"/>
<name>A0A066X7S3_COLSU</name>
<dbReference type="Proteomes" id="UP000027238">
    <property type="component" value="Unassembled WGS sequence"/>
</dbReference>